<sequence>MKTEGSCDYAHRPTCDYACDYACAYASAPSGTIGLKTLILAVQGMFECDSRGQTYTQWVLNFT</sequence>
<gene>
    <name evidence="1" type="ORF">H4W79_001180</name>
</gene>
<protein>
    <submittedName>
        <fullName evidence="1">Uncharacterized protein</fullName>
    </submittedName>
</protein>
<reference evidence="1 2" key="1">
    <citation type="submission" date="2020-10" db="EMBL/GenBank/DDBJ databases">
        <title>Sequencing the genomes of 1000 actinobacteria strains.</title>
        <authorList>
            <person name="Klenk H.-P."/>
        </authorList>
    </citation>
    <scope>NUCLEOTIDE SEQUENCE [LARGE SCALE GENOMIC DNA]</scope>
    <source>
        <strain evidence="1 2">DSM 45157</strain>
    </source>
</reference>
<keyword evidence="2" id="KW-1185">Reference proteome</keyword>
<comment type="caution">
    <text evidence="1">The sequence shown here is derived from an EMBL/GenBank/DDBJ whole genome shotgun (WGS) entry which is preliminary data.</text>
</comment>
<dbReference type="EMBL" id="JADBDY010000001">
    <property type="protein sequence ID" value="MBE1456966.1"/>
    <property type="molecule type" value="Genomic_DNA"/>
</dbReference>
<accession>A0ABR9HD58</accession>
<evidence type="ECO:0000313" key="1">
    <source>
        <dbReference type="EMBL" id="MBE1456966.1"/>
    </source>
</evidence>
<dbReference type="Proteomes" id="UP000598217">
    <property type="component" value="Unassembled WGS sequence"/>
</dbReference>
<proteinExistence type="predicted"/>
<evidence type="ECO:0000313" key="2">
    <source>
        <dbReference type="Proteomes" id="UP000598217"/>
    </source>
</evidence>
<name>A0ABR9HD58_9ACTN</name>
<organism evidence="1 2">
    <name type="scientific">Nocardiopsis terrae</name>
    <dbReference type="NCBI Taxonomy" id="372655"/>
    <lineage>
        <taxon>Bacteria</taxon>
        <taxon>Bacillati</taxon>
        <taxon>Actinomycetota</taxon>
        <taxon>Actinomycetes</taxon>
        <taxon>Streptosporangiales</taxon>
        <taxon>Nocardiopsidaceae</taxon>
        <taxon>Nocardiopsis</taxon>
    </lineage>
</organism>